<keyword evidence="4" id="KW-1185">Reference proteome</keyword>
<name>A0ABP8JKU4_9MICO</name>
<keyword evidence="2" id="KW-0560">Oxidoreductase</keyword>
<dbReference type="SUPFAM" id="SSF51735">
    <property type="entry name" value="NAD(P)-binding Rossmann-fold domains"/>
    <property type="match status" value="1"/>
</dbReference>
<comment type="similarity">
    <text evidence="1">Belongs to the short-chain dehydrogenases/reductases (SDR) family.</text>
</comment>
<dbReference type="EMBL" id="BAABFX010000020">
    <property type="protein sequence ID" value="GAA4392007.1"/>
    <property type="molecule type" value="Genomic_DNA"/>
</dbReference>
<dbReference type="PRINTS" id="PR00080">
    <property type="entry name" value="SDRFAMILY"/>
</dbReference>
<comment type="caution">
    <text evidence="3">The sequence shown here is derived from an EMBL/GenBank/DDBJ whole genome shotgun (WGS) entry which is preliminary data.</text>
</comment>
<reference evidence="4" key="1">
    <citation type="journal article" date="2019" name="Int. J. Syst. Evol. Microbiol.">
        <title>The Global Catalogue of Microorganisms (GCM) 10K type strain sequencing project: providing services to taxonomists for standard genome sequencing and annotation.</title>
        <authorList>
            <consortium name="The Broad Institute Genomics Platform"/>
            <consortium name="The Broad Institute Genome Sequencing Center for Infectious Disease"/>
            <person name="Wu L."/>
            <person name="Ma J."/>
        </authorList>
    </citation>
    <scope>NUCLEOTIDE SEQUENCE [LARGE SCALE GENOMIC DNA]</scope>
    <source>
        <strain evidence="4">JCM 17738</strain>
    </source>
</reference>
<accession>A0ABP8JKU4</accession>
<dbReference type="Proteomes" id="UP001500390">
    <property type="component" value="Unassembled WGS sequence"/>
</dbReference>
<dbReference type="Pfam" id="PF13561">
    <property type="entry name" value="adh_short_C2"/>
    <property type="match status" value="1"/>
</dbReference>
<dbReference type="InterPro" id="IPR020904">
    <property type="entry name" value="Sc_DH/Rdtase_CS"/>
</dbReference>
<organism evidence="3 4">
    <name type="scientific">Ornithinibacter aureus</name>
    <dbReference type="NCBI Taxonomy" id="622664"/>
    <lineage>
        <taxon>Bacteria</taxon>
        <taxon>Bacillati</taxon>
        <taxon>Actinomycetota</taxon>
        <taxon>Actinomycetes</taxon>
        <taxon>Micrococcales</taxon>
        <taxon>Intrasporangiaceae</taxon>
        <taxon>Ornithinibacter</taxon>
    </lineage>
</organism>
<evidence type="ECO:0000256" key="1">
    <source>
        <dbReference type="ARBA" id="ARBA00006484"/>
    </source>
</evidence>
<proteinExistence type="inferred from homology"/>
<dbReference type="PANTHER" id="PTHR42760:SF133">
    <property type="entry name" value="3-OXOACYL-[ACYL-CARRIER-PROTEIN] REDUCTASE"/>
    <property type="match status" value="1"/>
</dbReference>
<dbReference type="PRINTS" id="PR00081">
    <property type="entry name" value="GDHRDH"/>
</dbReference>
<dbReference type="PANTHER" id="PTHR42760">
    <property type="entry name" value="SHORT-CHAIN DEHYDROGENASES/REDUCTASES FAMILY MEMBER"/>
    <property type="match status" value="1"/>
</dbReference>
<dbReference type="RefSeq" id="WP_246196955.1">
    <property type="nucleotide sequence ID" value="NZ_BAABFX010000020.1"/>
</dbReference>
<dbReference type="PROSITE" id="PS00061">
    <property type="entry name" value="ADH_SHORT"/>
    <property type="match status" value="1"/>
</dbReference>
<evidence type="ECO:0000256" key="2">
    <source>
        <dbReference type="ARBA" id="ARBA00023002"/>
    </source>
</evidence>
<dbReference type="Gene3D" id="3.40.50.720">
    <property type="entry name" value="NAD(P)-binding Rossmann-like Domain"/>
    <property type="match status" value="1"/>
</dbReference>
<dbReference type="InterPro" id="IPR036291">
    <property type="entry name" value="NAD(P)-bd_dom_sf"/>
</dbReference>
<evidence type="ECO:0000313" key="3">
    <source>
        <dbReference type="EMBL" id="GAA4392007.1"/>
    </source>
</evidence>
<sequence length="283" mass="27897">MTATLPAAFDLGGRTAVVTGAGSPSGIGMACARLLMACGASVVVCATTDRVHERVAELRDAGHTTSGASGAPGASSLPGVAVVIADLTTPEGADAVVDAALALGGSLDVLVNNAGMVSVAGGGDYLEGDLLGTPPERWSASLARNLDTAYLMTRAALPHLWASGSGRVVMVTSVTGPVMAMRSDVAYAAAKAGLAGLTRALAVDEGAHGVTVNAVAPGWIATGSQTASEAREGLSTPLGRSGTAEEVAASVLFLASPGSGYVTGQVLVVDGGNSINEERSPRT</sequence>
<dbReference type="InterPro" id="IPR002347">
    <property type="entry name" value="SDR_fam"/>
</dbReference>
<protein>
    <submittedName>
        <fullName evidence="3">SDR family NAD(P)-dependent oxidoreductase</fullName>
    </submittedName>
</protein>
<gene>
    <name evidence="3" type="ORF">GCM10023153_10570</name>
</gene>
<evidence type="ECO:0000313" key="4">
    <source>
        <dbReference type="Proteomes" id="UP001500390"/>
    </source>
</evidence>